<protein>
    <recommendedName>
        <fullName evidence="6">Phthiocerol/phthiodiolone dimycocerosyl transferase</fullName>
        <ecNumber evidence="5">2.3.1.282</ecNumber>
    </recommendedName>
    <alternativeName>
        <fullName evidence="11">Acyltransferase PapA5</fullName>
    </alternativeName>
    <alternativeName>
        <fullName evidence="9">Phthiocerol/phthiodiolone O-acyltransferase</fullName>
    </alternativeName>
    <alternativeName>
        <fullName evidence="10">Polyketide synthase-associated protein A5</fullName>
    </alternativeName>
</protein>
<name>A0A8J3CC24_9PSEU</name>
<comment type="similarity">
    <text evidence="4">Belongs to the acyltransferase PapA5 family.</text>
</comment>
<dbReference type="Proteomes" id="UP000637578">
    <property type="component" value="Unassembled WGS sequence"/>
</dbReference>
<dbReference type="Gene3D" id="3.30.559.10">
    <property type="entry name" value="Chloramphenicol acetyltransferase-like domain"/>
    <property type="match status" value="1"/>
</dbReference>
<reference evidence="13" key="2">
    <citation type="submission" date="2020-09" db="EMBL/GenBank/DDBJ databases">
        <authorList>
            <person name="Sun Q."/>
            <person name="Zhou Y."/>
        </authorList>
    </citation>
    <scope>NUCLEOTIDE SEQUENCE</scope>
    <source>
        <strain evidence="13">CGMCC 4.5737</strain>
    </source>
</reference>
<comment type="catalytic activity">
    <reaction evidence="1">
        <text>2 a mycocerosyl-[mycocerosic acid synthase] + a phthiocerol = a dimycocerosyl phthiocerol + 2 holo-[mycocerosic acid synthase].</text>
        <dbReference type="EC" id="2.3.1.282"/>
    </reaction>
</comment>
<comment type="catalytic activity">
    <reaction evidence="3">
        <text>2 a mycocerosyl-[mycocerosic acid synthase] + a phthiodiolone = a dimycocerosyl phthiodiolone + 2 holo-[mycocerosic acid synthase].</text>
        <dbReference type="EC" id="2.3.1.282"/>
    </reaction>
</comment>
<evidence type="ECO:0000256" key="6">
    <source>
        <dbReference type="ARBA" id="ARBA00013449"/>
    </source>
</evidence>
<dbReference type="AlphaFoldDB" id="A0A8J3CC24"/>
<evidence type="ECO:0000313" key="13">
    <source>
        <dbReference type="EMBL" id="GGM57101.1"/>
    </source>
</evidence>
<dbReference type="EMBL" id="BMMK01000012">
    <property type="protein sequence ID" value="GGM57101.1"/>
    <property type="molecule type" value="Genomic_DNA"/>
</dbReference>
<keyword evidence="8 13" id="KW-0012">Acyltransferase</keyword>
<dbReference type="SUPFAM" id="SSF52777">
    <property type="entry name" value="CoA-dependent acyltransferases"/>
    <property type="match status" value="2"/>
</dbReference>
<evidence type="ECO:0000256" key="4">
    <source>
        <dbReference type="ARBA" id="ARBA00006558"/>
    </source>
</evidence>
<dbReference type="RefSeq" id="WP_189058116.1">
    <property type="nucleotide sequence ID" value="NZ_BMMK01000012.1"/>
</dbReference>
<evidence type="ECO:0000256" key="3">
    <source>
        <dbReference type="ARBA" id="ARBA00001907"/>
    </source>
</evidence>
<evidence type="ECO:0000313" key="14">
    <source>
        <dbReference type="Proteomes" id="UP000637578"/>
    </source>
</evidence>
<evidence type="ECO:0000256" key="2">
    <source>
        <dbReference type="ARBA" id="ARBA00000625"/>
    </source>
</evidence>
<evidence type="ECO:0000256" key="7">
    <source>
        <dbReference type="ARBA" id="ARBA00022679"/>
    </source>
</evidence>
<dbReference type="InterPro" id="IPR023213">
    <property type="entry name" value="CAT-like_dom_sf"/>
</dbReference>
<evidence type="ECO:0000256" key="1">
    <source>
        <dbReference type="ARBA" id="ARBA00000026"/>
    </source>
</evidence>
<evidence type="ECO:0000256" key="8">
    <source>
        <dbReference type="ARBA" id="ARBA00023315"/>
    </source>
</evidence>
<dbReference type="Gene3D" id="3.30.559.30">
    <property type="entry name" value="Nonribosomal peptide synthetase, condensation domain"/>
    <property type="match status" value="1"/>
</dbReference>
<evidence type="ECO:0000256" key="10">
    <source>
        <dbReference type="ARBA" id="ARBA00032317"/>
    </source>
</evidence>
<proteinExistence type="inferred from homology"/>
<feature type="domain" description="Phthiocerol/phthiodiolone dimycocerosyl transferase C-terminal" evidence="12">
    <location>
        <begin position="190"/>
        <end position="369"/>
    </location>
</feature>
<sequence length="393" mass="42371">MTSQLLVRPLAPSEAWFFPVGAYVGYSTRVRGHLDTAALSQAFDDLRRAYPILSSRLIPDLTGQPAIADASELPAAFTECAGNADESMAGLPELDNRTAAVHVVRDEDDTAAVTLLTHHAVADGHHSLHALSELWTFYTAHAGGTPLRRRRQDYPHSLEHALHQRGISVDVGTPELLGADIADIEYFRGIPRYARTRLSAEDTAALTAVGRRHGTTVNGLVSAALLSATAHTMGTDTHAVYYSYAVDLRTRLTPPIGYPEGTNILAMETFIADPGSDRDPIALARSITDKLRDDIATGAIYDPRQAANPGDRTTMLAASNWGIIPHLPTPADLTIEDFHPTGTGHPSPRDRYSLGTHIIFTFDGQLTVDSVATGINITRPLSESLRALARHAG</sequence>
<keyword evidence="14" id="KW-1185">Reference proteome</keyword>
<keyword evidence="7" id="KW-0808">Transferase</keyword>
<dbReference type="GO" id="GO:0016746">
    <property type="term" value="F:acyltransferase activity"/>
    <property type="evidence" value="ECO:0007669"/>
    <property type="project" value="UniProtKB-KW"/>
</dbReference>
<organism evidence="13 14">
    <name type="scientific">Longimycelium tulufanense</name>
    <dbReference type="NCBI Taxonomy" id="907463"/>
    <lineage>
        <taxon>Bacteria</taxon>
        <taxon>Bacillati</taxon>
        <taxon>Actinomycetota</taxon>
        <taxon>Actinomycetes</taxon>
        <taxon>Pseudonocardiales</taxon>
        <taxon>Pseudonocardiaceae</taxon>
        <taxon>Longimycelium</taxon>
    </lineage>
</organism>
<accession>A0A8J3CC24</accession>
<comment type="caution">
    <text evidence="13">The sequence shown here is derived from an EMBL/GenBank/DDBJ whole genome shotgun (WGS) entry which is preliminary data.</text>
</comment>
<evidence type="ECO:0000259" key="12">
    <source>
        <dbReference type="Pfam" id="PF16911"/>
    </source>
</evidence>
<dbReference type="EC" id="2.3.1.282" evidence="5"/>
<reference evidence="13" key="1">
    <citation type="journal article" date="2014" name="Int. J. Syst. Evol. Microbiol.">
        <title>Complete genome sequence of Corynebacterium casei LMG S-19264T (=DSM 44701T), isolated from a smear-ripened cheese.</title>
        <authorList>
            <consortium name="US DOE Joint Genome Institute (JGI-PGF)"/>
            <person name="Walter F."/>
            <person name="Albersmeier A."/>
            <person name="Kalinowski J."/>
            <person name="Ruckert C."/>
        </authorList>
    </citation>
    <scope>NUCLEOTIDE SEQUENCE</scope>
    <source>
        <strain evidence="13">CGMCC 4.5737</strain>
    </source>
</reference>
<comment type="catalytic activity">
    <reaction evidence="2">
        <text>2 a mycocerosyl-[mycocerosic acid synthase] + a phenolphthiocerol = a dimycocerosyl phenolphthiocerol + 2 holo-[mycocerosic acid synthase].</text>
        <dbReference type="EC" id="2.3.1.282"/>
    </reaction>
</comment>
<evidence type="ECO:0000256" key="11">
    <source>
        <dbReference type="ARBA" id="ARBA00033407"/>
    </source>
</evidence>
<evidence type="ECO:0000256" key="5">
    <source>
        <dbReference type="ARBA" id="ARBA00012866"/>
    </source>
</evidence>
<gene>
    <name evidence="13" type="ORF">GCM10012275_30300</name>
</gene>
<dbReference type="Pfam" id="PF16911">
    <property type="entry name" value="PapA_C"/>
    <property type="match status" value="1"/>
</dbReference>
<dbReference type="InterPro" id="IPR031641">
    <property type="entry name" value="PapA_C"/>
</dbReference>
<evidence type="ECO:0000256" key="9">
    <source>
        <dbReference type="ARBA" id="ARBA00030465"/>
    </source>
</evidence>